<name>A0A5B0SLR9_PUCGR</name>
<accession>A0A5B0SLR9</accession>
<dbReference type="AlphaFoldDB" id="A0A5B0SLR9"/>
<organism evidence="2 3">
    <name type="scientific">Puccinia graminis f. sp. tritici</name>
    <dbReference type="NCBI Taxonomy" id="56615"/>
    <lineage>
        <taxon>Eukaryota</taxon>
        <taxon>Fungi</taxon>
        <taxon>Dikarya</taxon>
        <taxon>Basidiomycota</taxon>
        <taxon>Pucciniomycotina</taxon>
        <taxon>Pucciniomycetes</taxon>
        <taxon>Pucciniales</taxon>
        <taxon>Pucciniaceae</taxon>
        <taxon>Puccinia</taxon>
    </lineage>
</organism>
<reference evidence="2 3" key="1">
    <citation type="submission" date="2019-05" db="EMBL/GenBank/DDBJ databases">
        <title>Emergence of the Ug99 lineage of the wheat stem rust pathogen through somatic hybridization.</title>
        <authorList>
            <person name="Li F."/>
            <person name="Upadhyaya N.M."/>
            <person name="Sperschneider J."/>
            <person name="Matny O."/>
            <person name="Nguyen-Phuc H."/>
            <person name="Mago R."/>
            <person name="Raley C."/>
            <person name="Miller M.E."/>
            <person name="Silverstein K.A.T."/>
            <person name="Henningsen E."/>
            <person name="Hirsch C.D."/>
            <person name="Visser B."/>
            <person name="Pretorius Z.A."/>
            <person name="Steffenson B.J."/>
            <person name="Schwessinger B."/>
            <person name="Dodds P.N."/>
            <person name="Figueroa M."/>
        </authorList>
    </citation>
    <scope>NUCLEOTIDE SEQUENCE [LARGE SCALE GENOMIC DNA]</scope>
    <source>
        <strain evidence="2 3">Ug99</strain>
    </source>
</reference>
<protein>
    <submittedName>
        <fullName evidence="2">Uncharacterized protein</fullName>
    </submittedName>
</protein>
<dbReference type="EMBL" id="VDEP01000007">
    <property type="protein sequence ID" value="KAA1137554.1"/>
    <property type="molecule type" value="Genomic_DNA"/>
</dbReference>
<evidence type="ECO:0000313" key="2">
    <source>
        <dbReference type="EMBL" id="KAA1137554.1"/>
    </source>
</evidence>
<comment type="caution">
    <text evidence="2">The sequence shown here is derived from an EMBL/GenBank/DDBJ whole genome shotgun (WGS) entry which is preliminary data.</text>
</comment>
<dbReference type="Proteomes" id="UP000325313">
    <property type="component" value="Unassembled WGS sequence"/>
</dbReference>
<evidence type="ECO:0000256" key="1">
    <source>
        <dbReference type="SAM" id="MobiDB-lite"/>
    </source>
</evidence>
<feature type="compositionally biased region" description="Low complexity" evidence="1">
    <location>
        <begin position="133"/>
        <end position="144"/>
    </location>
</feature>
<gene>
    <name evidence="2" type="ORF">PGTUg99_018245</name>
</gene>
<proteinExistence type="predicted"/>
<evidence type="ECO:0000313" key="3">
    <source>
        <dbReference type="Proteomes" id="UP000325313"/>
    </source>
</evidence>
<sequence length="164" mass="17792">MDFEADRLRVWHLPSRPSHLANSTGVAVLNPSDDAGLHDLPAVPGLILNQTNNLPGDRAGLRGDALGLHTWQTARELLFQSQATMVKELDRLGSVPPTTRPGTAPACVVMRNAPFRIFAPSFIPLILIDQTNQPPTTIPQSPQTLPKKPIPKETHTAALTNFTS</sequence>
<feature type="region of interest" description="Disordered" evidence="1">
    <location>
        <begin position="133"/>
        <end position="153"/>
    </location>
</feature>